<dbReference type="InterPro" id="IPR002502">
    <property type="entry name" value="Amidase_domain"/>
</dbReference>
<dbReference type="EMBL" id="LWAE01000010">
    <property type="protein sequence ID" value="KZL89179.1"/>
    <property type="molecule type" value="Genomic_DNA"/>
</dbReference>
<dbReference type="GO" id="GO:0009253">
    <property type="term" value="P:peptidoglycan catabolic process"/>
    <property type="evidence" value="ECO:0007669"/>
    <property type="project" value="InterPro"/>
</dbReference>
<gene>
    <name evidence="4" type="ORF">CLMAG_53970</name>
</gene>
<dbReference type="GO" id="GO:0008745">
    <property type="term" value="F:N-acetylmuramoyl-L-alanine amidase activity"/>
    <property type="evidence" value="ECO:0007669"/>
    <property type="project" value="InterPro"/>
</dbReference>
<accession>A0A162QZ78</accession>
<dbReference type="AlphaFoldDB" id="A0A162QZ78"/>
<dbReference type="Pfam" id="PF01471">
    <property type="entry name" value="PG_binding_1"/>
    <property type="match status" value="1"/>
</dbReference>
<evidence type="ECO:0000256" key="1">
    <source>
        <dbReference type="ARBA" id="ARBA00007553"/>
    </source>
</evidence>
<feature type="domain" description="Peptidoglycan recognition protein family" evidence="3">
    <location>
        <begin position="6"/>
        <end position="136"/>
    </location>
</feature>
<dbReference type="STRING" id="1121326.CLMAG_53970"/>
<dbReference type="GO" id="GO:0008270">
    <property type="term" value="F:zinc ion binding"/>
    <property type="evidence" value="ECO:0007669"/>
    <property type="project" value="InterPro"/>
</dbReference>
<keyword evidence="5" id="KW-1185">Reference proteome</keyword>
<protein>
    <submittedName>
        <fullName evidence="4">N-acetylmuramoyl-L-alanine amidase</fullName>
    </submittedName>
</protein>
<dbReference type="InterPro" id="IPR006619">
    <property type="entry name" value="PGRP_domain_met/bac"/>
</dbReference>
<dbReference type="InterPro" id="IPR015510">
    <property type="entry name" value="PGRP"/>
</dbReference>
<evidence type="ECO:0000313" key="5">
    <source>
        <dbReference type="Proteomes" id="UP000076603"/>
    </source>
</evidence>
<comment type="similarity">
    <text evidence="1">Belongs to the N-acetylmuramoyl-L-alanine amidase 2 family.</text>
</comment>
<dbReference type="Pfam" id="PF01510">
    <property type="entry name" value="Amidase_2"/>
    <property type="match status" value="1"/>
</dbReference>
<dbReference type="InterPro" id="IPR036505">
    <property type="entry name" value="Amidase/PGRP_sf"/>
</dbReference>
<evidence type="ECO:0000313" key="4">
    <source>
        <dbReference type="EMBL" id="KZL89179.1"/>
    </source>
</evidence>
<dbReference type="Proteomes" id="UP000076603">
    <property type="component" value="Unassembled WGS sequence"/>
</dbReference>
<dbReference type="PANTHER" id="PTHR11022:SF41">
    <property type="entry name" value="PEPTIDOGLYCAN-RECOGNITION PROTEIN LC-RELATED"/>
    <property type="match status" value="1"/>
</dbReference>
<dbReference type="SMART" id="SM00644">
    <property type="entry name" value="Ami_2"/>
    <property type="match status" value="1"/>
</dbReference>
<dbReference type="CDD" id="cd06583">
    <property type="entry name" value="PGRP"/>
    <property type="match status" value="1"/>
</dbReference>
<dbReference type="Gene3D" id="1.10.101.10">
    <property type="entry name" value="PGBD-like superfamily/PGBD"/>
    <property type="match status" value="1"/>
</dbReference>
<dbReference type="OrthoDB" id="9811296at2"/>
<sequence>MNIINANLVFRDGLNYGNNPKMIILHHADASVCSIEDIHKWHMDNGWSGCGYHYFVRKNGTVYVGRDEKAIGAHCINYNAVSIGICAEGNFNCETMGEVQYNALLQLTRSKLGKYGISRICGHFELYSTDCPGSNFPLDRIKKEAGAAGEISYSGYLIKMNSGVSDENVRIIQRKLIEKGYDVGSSGADGYFGEGTLEAVKKFQEDMGLEVDGVVGGNTWERLIGR</sequence>
<dbReference type="SMART" id="SM00701">
    <property type="entry name" value="PGRP"/>
    <property type="match status" value="1"/>
</dbReference>
<reference evidence="4 5" key="1">
    <citation type="submission" date="2016-04" db="EMBL/GenBank/DDBJ databases">
        <title>Genome sequence of Clostridium magnum DSM 2767.</title>
        <authorList>
            <person name="Poehlein A."/>
            <person name="Uhlig R."/>
            <person name="Fischer R."/>
            <person name="Bahl H."/>
            <person name="Daniel R."/>
        </authorList>
    </citation>
    <scope>NUCLEOTIDE SEQUENCE [LARGE SCALE GENOMIC DNA]</scope>
    <source>
        <strain evidence="4 5">DSM 2767</strain>
    </source>
</reference>
<name>A0A162QZ78_9CLOT</name>
<dbReference type="InterPro" id="IPR036365">
    <property type="entry name" value="PGBD-like_sf"/>
</dbReference>
<dbReference type="SUPFAM" id="SSF55846">
    <property type="entry name" value="N-acetylmuramoyl-L-alanine amidase-like"/>
    <property type="match status" value="1"/>
</dbReference>
<organism evidence="4 5">
    <name type="scientific">Clostridium magnum DSM 2767</name>
    <dbReference type="NCBI Taxonomy" id="1121326"/>
    <lineage>
        <taxon>Bacteria</taxon>
        <taxon>Bacillati</taxon>
        <taxon>Bacillota</taxon>
        <taxon>Clostridia</taxon>
        <taxon>Eubacteriales</taxon>
        <taxon>Clostridiaceae</taxon>
        <taxon>Clostridium</taxon>
    </lineage>
</organism>
<dbReference type="PATRIC" id="fig|1121326.3.peg.5466"/>
<feature type="domain" description="N-acetylmuramoyl-L-alanine amidase" evidence="2">
    <location>
        <begin position="9"/>
        <end position="133"/>
    </location>
</feature>
<dbReference type="InterPro" id="IPR002477">
    <property type="entry name" value="Peptidoglycan-bd-like"/>
</dbReference>
<dbReference type="PANTHER" id="PTHR11022">
    <property type="entry name" value="PEPTIDOGLYCAN RECOGNITION PROTEIN"/>
    <property type="match status" value="1"/>
</dbReference>
<dbReference type="SUPFAM" id="SSF47090">
    <property type="entry name" value="PGBD-like"/>
    <property type="match status" value="1"/>
</dbReference>
<evidence type="ECO:0000259" key="3">
    <source>
        <dbReference type="SMART" id="SM00701"/>
    </source>
</evidence>
<dbReference type="RefSeq" id="WP_066629581.1">
    <property type="nucleotide sequence ID" value="NZ_FQXL01000050.1"/>
</dbReference>
<proteinExistence type="inferred from homology"/>
<dbReference type="Gene3D" id="3.40.80.10">
    <property type="entry name" value="Peptidoglycan recognition protein-like"/>
    <property type="match status" value="1"/>
</dbReference>
<evidence type="ECO:0000259" key="2">
    <source>
        <dbReference type="SMART" id="SM00644"/>
    </source>
</evidence>
<dbReference type="InterPro" id="IPR036366">
    <property type="entry name" value="PGBDSf"/>
</dbReference>
<comment type="caution">
    <text evidence="4">The sequence shown here is derived from an EMBL/GenBank/DDBJ whole genome shotgun (WGS) entry which is preliminary data.</text>
</comment>